<reference evidence="6 7" key="1">
    <citation type="submission" date="2021-12" db="EMBL/GenBank/DDBJ databases">
        <title>Discovery of the Pendulisporaceae a myxobacterial family with distinct sporulation behavior and unique specialized metabolism.</title>
        <authorList>
            <person name="Garcia R."/>
            <person name="Popoff A."/>
            <person name="Bader C.D."/>
            <person name="Loehr J."/>
            <person name="Walesch S."/>
            <person name="Walt C."/>
            <person name="Boldt J."/>
            <person name="Bunk B."/>
            <person name="Haeckl F.J.F.P.J."/>
            <person name="Gunesch A.P."/>
            <person name="Birkelbach J."/>
            <person name="Nuebel U."/>
            <person name="Pietschmann T."/>
            <person name="Bach T."/>
            <person name="Mueller R."/>
        </authorList>
    </citation>
    <scope>NUCLEOTIDE SEQUENCE [LARGE SCALE GENOMIC DNA]</scope>
    <source>
        <strain evidence="6 7">MSr12523</strain>
    </source>
</reference>
<keyword evidence="1" id="KW-0436">Ligase</keyword>
<dbReference type="Pfam" id="PF18603">
    <property type="entry name" value="LAL_C2"/>
    <property type="match status" value="1"/>
</dbReference>
<feature type="domain" description="ATP-grasp" evidence="5">
    <location>
        <begin position="116"/>
        <end position="320"/>
    </location>
</feature>
<dbReference type="PANTHER" id="PTHR43585">
    <property type="entry name" value="FUMIPYRROLE BIOSYNTHESIS PROTEIN C"/>
    <property type="match status" value="1"/>
</dbReference>
<dbReference type="InterPro" id="IPR041472">
    <property type="entry name" value="BL00235/CARNS1_N"/>
</dbReference>
<proteinExistence type="predicted"/>
<dbReference type="SUPFAM" id="SSF56059">
    <property type="entry name" value="Glutathione synthetase ATP-binding domain-like"/>
    <property type="match status" value="1"/>
</dbReference>
<protein>
    <submittedName>
        <fullName evidence="6">ATP-grasp domain-containing protein</fullName>
    </submittedName>
</protein>
<sequence>MRHFTFIESNTTGTGRLAVRQILERGDALTFVTRQSDKYPFLREPHARLRVLDVETNDLDATHAAVEKVHRREPIDALLTFSTFYVPLVARVASRLGLSYLNPEAATLCHEKHAMRERMRQTGLPHPEFWLLASEIEAETLAPSLPYPVIVKPTAESSSNGVVRVENAQALLEHYRTLSARKENERGQRVDGLVLVEGLIQGPEFSVETFTFPDRGTGRRTTVVGITEKHLSPPPFFVEMGHDFPAAIDAEARASLEEATLAALDAVGFDFGPAHTELRLSAQGPVVIEINPRLAGGMIPELVRLATGIDLLNAVLELPFGLTDLPAASRNDVASIRFITSRESGTLASVRGLDRAREFDTVCEVAVEKKTGAPVRPATSALDRLGYVIGRGGQRARVVAEVEEALRGIELDLGPR</sequence>
<dbReference type="InterPro" id="IPR036291">
    <property type="entry name" value="NAD(P)-bd_dom_sf"/>
</dbReference>
<evidence type="ECO:0000313" key="7">
    <source>
        <dbReference type="Proteomes" id="UP001379533"/>
    </source>
</evidence>
<dbReference type="EMBL" id="CP089982">
    <property type="protein sequence ID" value="WXA99347.1"/>
    <property type="molecule type" value="Genomic_DNA"/>
</dbReference>
<dbReference type="Gene3D" id="3.40.50.20">
    <property type="match status" value="1"/>
</dbReference>
<evidence type="ECO:0000313" key="6">
    <source>
        <dbReference type="EMBL" id="WXA99347.1"/>
    </source>
</evidence>
<accession>A0ABZ2KL10</accession>
<dbReference type="RefSeq" id="WP_394849981.1">
    <property type="nucleotide sequence ID" value="NZ_CP089982.1"/>
</dbReference>
<dbReference type="Gene3D" id="3.30.470.20">
    <property type="entry name" value="ATP-grasp fold, B domain"/>
    <property type="match status" value="1"/>
</dbReference>
<dbReference type="PROSITE" id="PS00867">
    <property type="entry name" value="CPSASE_2"/>
    <property type="match status" value="1"/>
</dbReference>
<evidence type="ECO:0000256" key="2">
    <source>
        <dbReference type="ARBA" id="ARBA00022741"/>
    </source>
</evidence>
<evidence type="ECO:0000256" key="3">
    <source>
        <dbReference type="ARBA" id="ARBA00022840"/>
    </source>
</evidence>
<dbReference type="PROSITE" id="PS50975">
    <property type="entry name" value="ATP_GRASP"/>
    <property type="match status" value="1"/>
</dbReference>
<dbReference type="InterPro" id="IPR005479">
    <property type="entry name" value="CPAse_ATP-bd"/>
</dbReference>
<keyword evidence="2 4" id="KW-0547">Nucleotide-binding</keyword>
<evidence type="ECO:0000256" key="1">
    <source>
        <dbReference type="ARBA" id="ARBA00022598"/>
    </source>
</evidence>
<organism evidence="6 7">
    <name type="scientific">Pendulispora brunnea</name>
    <dbReference type="NCBI Taxonomy" id="2905690"/>
    <lineage>
        <taxon>Bacteria</taxon>
        <taxon>Pseudomonadati</taxon>
        <taxon>Myxococcota</taxon>
        <taxon>Myxococcia</taxon>
        <taxon>Myxococcales</taxon>
        <taxon>Sorangiineae</taxon>
        <taxon>Pendulisporaceae</taxon>
        <taxon>Pendulispora</taxon>
    </lineage>
</organism>
<evidence type="ECO:0000256" key="4">
    <source>
        <dbReference type="PROSITE-ProRule" id="PRU00409"/>
    </source>
</evidence>
<keyword evidence="7" id="KW-1185">Reference proteome</keyword>
<dbReference type="PANTHER" id="PTHR43585:SF2">
    <property type="entry name" value="ATP-GRASP ENZYME FSQD"/>
    <property type="match status" value="1"/>
</dbReference>
<keyword evidence="3 4" id="KW-0067">ATP-binding</keyword>
<name>A0ABZ2KL10_9BACT</name>
<dbReference type="Proteomes" id="UP001379533">
    <property type="component" value="Chromosome"/>
</dbReference>
<dbReference type="InterPro" id="IPR052032">
    <property type="entry name" value="ATP-dep_AA_Ligase"/>
</dbReference>
<dbReference type="Pfam" id="PF18130">
    <property type="entry name" value="ATPgrasp_N"/>
    <property type="match status" value="1"/>
</dbReference>
<dbReference type="SUPFAM" id="SSF51735">
    <property type="entry name" value="NAD(P)-binding Rossmann-fold domains"/>
    <property type="match status" value="1"/>
</dbReference>
<dbReference type="InterPro" id="IPR040570">
    <property type="entry name" value="LAL_C2"/>
</dbReference>
<dbReference type="Pfam" id="PF13535">
    <property type="entry name" value="ATP-grasp_4"/>
    <property type="match status" value="1"/>
</dbReference>
<dbReference type="InterPro" id="IPR011761">
    <property type="entry name" value="ATP-grasp"/>
</dbReference>
<gene>
    <name evidence="6" type="ORF">LZC95_21310</name>
</gene>
<evidence type="ECO:0000259" key="5">
    <source>
        <dbReference type="PROSITE" id="PS50975"/>
    </source>
</evidence>